<proteinExistence type="predicted"/>
<gene>
    <name evidence="2" type="ORF">FHL15_005468</name>
</gene>
<dbReference type="OrthoDB" id="4693458at2759"/>
<evidence type="ECO:0000313" key="3">
    <source>
        <dbReference type="Proteomes" id="UP000319160"/>
    </source>
</evidence>
<name>A0A553HZW2_9PEZI</name>
<comment type="caution">
    <text evidence="2">The sequence shown here is derived from an EMBL/GenBank/DDBJ whole genome shotgun (WGS) entry which is preliminary data.</text>
</comment>
<accession>A0A553HZW2</accession>
<dbReference type="Proteomes" id="UP000319160">
    <property type="component" value="Unassembled WGS sequence"/>
</dbReference>
<sequence>MADDGAGLVFYLPPTNPSPNVSPASQLYRALICTYTYPRLRNEQQHQFCAILAPGDSPDRSRRQMSSLRQRTRVSRRGGTGLGALPRPREALGRHFRRGHLELSPLRAGRLPFSAHLATPARRDRAIVSAATAAHDNTDLSAEETLRQLARLANTAARRADPACLAEAFRAAEYQQQALHALWPRFRTIDRETAGWNSRLQANLEGLGRQHWWIRKTDEVYIDGDSGLKAVQKEKVFSVLLPFVAAWRLASQNHETWNAVCKDCA</sequence>
<feature type="region of interest" description="Disordered" evidence="1">
    <location>
        <begin position="53"/>
        <end position="93"/>
    </location>
</feature>
<organism evidence="2 3">
    <name type="scientific">Xylaria flabelliformis</name>
    <dbReference type="NCBI Taxonomy" id="2512241"/>
    <lineage>
        <taxon>Eukaryota</taxon>
        <taxon>Fungi</taxon>
        <taxon>Dikarya</taxon>
        <taxon>Ascomycota</taxon>
        <taxon>Pezizomycotina</taxon>
        <taxon>Sordariomycetes</taxon>
        <taxon>Xylariomycetidae</taxon>
        <taxon>Xylariales</taxon>
        <taxon>Xylariaceae</taxon>
        <taxon>Xylaria</taxon>
    </lineage>
</organism>
<evidence type="ECO:0000313" key="2">
    <source>
        <dbReference type="EMBL" id="TRX93496.1"/>
    </source>
</evidence>
<evidence type="ECO:0000256" key="1">
    <source>
        <dbReference type="SAM" id="MobiDB-lite"/>
    </source>
</evidence>
<reference evidence="3" key="1">
    <citation type="submission" date="2019-06" db="EMBL/GenBank/DDBJ databases">
        <title>Draft genome sequence of the griseofulvin-producing fungus Xylaria cubensis strain G536.</title>
        <authorList>
            <person name="Mead M.E."/>
            <person name="Raja H.A."/>
            <person name="Steenwyk J.L."/>
            <person name="Knowles S.L."/>
            <person name="Oberlies N.H."/>
            <person name="Rokas A."/>
        </authorList>
    </citation>
    <scope>NUCLEOTIDE SEQUENCE [LARGE SCALE GENOMIC DNA]</scope>
    <source>
        <strain evidence="3">G536</strain>
    </source>
</reference>
<dbReference type="EMBL" id="VFLP01000028">
    <property type="protein sequence ID" value="TRX93496.1"/>
    <property type="molecule type" value="Genomic_DNA"/>
</dbReference>
<protein>
    <submittedName>
        <fullName evidence="2">Uncharacterized protein</fullName>
    </submittedName>
</protein>
<keyword evidence="3" id="KW-1185">Reference proteome</keyword>
<dbReference type="AlphaFoldDB" id="A0A553HZW2"/>